<feature type="region of interest" description="Disordered" evidence="1">
    <location>
        <begin position="297"/>
        <end position="317"/>
    </location>
</feature>
<keyword evidence="2" id="KW-0489">Methyltransferase</keyword>
<proteinExistence type="predicted"/>
<dbReference type="Gene3D" id="3.40.50.150">
    <property type="entry name" value="Vaccinia Virus protein VP39"/>
    <property type="match status" value="1"/>
</dbReference>
<dbReference type="Proteomes" id="UP000321199">
    <property type="component" value="Chromosome"/>
</dbReference>
<dbReference type="EMBL" id="CP042344">
    <property type="protein sequence ID" value="QEA12613.1"/>
    <property type="molecule type" value="Genomic_DNA"/>
</dbReference>
<dbReference type="GO" id="GO:0008168">
    <property type="term" value="F:methyltransferase activity"/>
    <property type="evidence" value="ECO:0007669"/>
    <property type="project" value="UniProtKB-KW"/>
</dbReference>
<evidence type="ECO:0000313" key="3">
    <source>
        <dbReference type="Proteomes" id="UP000321199"/>
    </source>
</evidence>
<dbReference type="AlphaFoldDB" id="A0A5B8RU40"/>
<reference evidence="2 3" key="1">
    <citation type="submission" date="2019-07" db="EMBL/GenBank/DDBJ databases">
        <title>Complete genome sequence of Comamonas sp. NLF 7-7 isolated from livestock.</title>
        <authorList>
            <person name="Kim D.H."/>
            <person name="Kim J.G."/>
        </authorList>
    </citation>
    <scope>NUCLEOTIDE SEQUENCE [LARGE SCALE GENOMIC DNA]</scope>
    <source>
        <strain evidence="2 3">NLF 7-7</strain>
    </source>
</reference>
<feature type="compositionally biased region" description="Polar residues" evidence="1">
    <location>
        <begin position="301"/>
        <end position="317"/>
    </location>
</feature>
<dbReference type="GO" id="GO:0032259">
    <property type="term" value="P:methylation"/>
    <property type="evidence" value="ECO:0007669"/>
    <property type="project" value="UniProtKB-KW"/>
</dbReference>
<dbReference type="SUPFAM" id="SSF53335">
    <property type="entry name" value="S-adenosyl-L-methionine-dependent methyltransferases"/>
    <property type="match status" value="1"/>
</dbReference>
<organism evidence="2 3">
    <name type="scientific">Comamonas flocculans</name>
    <dbReference type="NCBI Taxonomy" id="2597701"/>
    <lineage>
        <taxon>Bacteria</taxon>
        <taxon>Pseudomonadati</taxon>
        <taxon>Pseudomonadota</taxon>
        <taxon>Betaproteobacteria</taxon>
        <taxon>Burkholderiales</taxon>
        <taxon>Comamonadaceae</taxon>
        <taxon>Comamonas</taxon>
    </lineage>
</organism>
<dbReference type="RefSeq" id="WP_146912208.1">
    <property type="nucleotide sequence ID" value="NZ_CP042344.1"/>
</dbReference>
<sequence>MTKDLLSTPHRERIATQCICCGSSNLQKSPAILMPFVSHRALGWPPVAIDASWGMQTIPQGMAYCICNTLHCLQCDLLFLDIRFSDLEMERYYNDYLGKEYEDLREFYEPGFRDRNKLLKAQHHFLHLAEEFIIPYINPKNILDWGGGTGINTPFANKGAHVDIFDIGNREITHGAQNISKNKIPSLAYDLIVCRHVLEHVPYPSEVLIEIRNAMHNEAILYIELPHERLMVENQCISSSEKKYWHEHINFFSISSMQYLLSICGFNIIKIQSTSIEFKKELNGSNKIIQIIANNPKHKSSLQPPDSQHVSSDATHA</sequence>
<evidence type="ECO:0000256" key="1">
    <source>
        <dbReference type="SAM" id="MobiDB-lite"/>
    </source>
</evidence>
<gene>
    <name evidence="2" type="ORF">FOZ74_05965</name>
</gene>
<dbReference type="KEGG" id="cof:FOZ74_05965"/>
<keyword evidence="2" id="KW-0808">Transferase</keyword>
<keyword evidence="3" id="KW-1185">Reference proteome</keyword>
<dbReference type="PANTHER" id="PTHR43861">
    <property type="entry name" value="TRANS-ACONITATE 2-METHYLTRANSFERASE-RELATED"/>
    <property type="match status" value="1"/>
</dbReference>
<dbReference type="Pfam" id="PF13489">
    <property type="entry name" value="Methyltransf_23"/>
    <property type="match status" value="1"/>
</dbReference>
<dbReference type="InterPro" id="IPR029063">
    <property type="entry name" value="SAM-dependent_MTases_sf"/>
</dbReference>
<dbReference type="CDD" id="cd02440">
    <property type="entry name" value="AdoMet_MTases"/>
    <property type="match status" value="1"/>
</dbReference>
<name>A0A5B8RU40_9BURK</name>
<protein>
    <submittedName>
        <fullName evidence="2">Class I SAM-dependent methyltransferase</fullName>
    </submittedName>
</protein>
<accession>A0A5B8RU40</accession>
<dbReference type="OrthoDB" id="6006151at2"/>
<evidence type="ECO:0000313" key="2">
    <source>
        <dbReference type="EMBL" id="QEA12613.1"/>
    </source>
</evidence>